<evidence type="ECO:0000256" key="6">
    <source>
        <dbReference type="ARBA" id="ARBA00022840"/>
    </source>
</evidence>
<evidence type="ECO:0000256" key="3">
    <source>
        <dbReference type="ARBA" id="ARBA00022679"/>
    </source>
</evidence>
<keyword evidence="4 8" id="KW-0547">Nucleotide-binding</keyword>
<dbReference type="Pfam" id="PF00370">
    <property type="entry name" value="FGGY_N"/>
    <property type="match status" value="1"/>
</dbReference>
<comment type="caution">
    <text evidence="12">The sequence shown here is derived from an EMBL/GenBank/DDBJ whole genome shotgun (WGS) entry which is preliminary data.</text>
</comment>
<evidence type="ECO:0000256" key="8">
    <source>
        <dbReference type="HAMAP-Rule" id="MF_02220"/>
    </source>
</evidence>
<dbReference type="GO" id="GO:0004856">
    <property type="term" value="F:D-xylulokinase activity"/>
    <property type="evidence" value="ECO:0007669"/>
    <property type="project" value="UniProtKB-UniRule"/>
</dbReference>
<dbReference type="PANTHER" id="PTHR43095:SF5">
    <property type="entry name" value="XYLULOSE KINASE"/>
    <property type="match status" value="1"/>
</dbReference>
<evidence type="ECO:0000256" key="7">
    <source>
        <dbReference type="ARBA" id="ARBA00023277"/>
    </source>
</evidence>
<dbReference type="PIRSF" id="PIRSF000538">
    <property type="entry name" value="GlpK"/>
    <property type="match status" value="1"/>
</dbReference>
<dbReference type="GO" id="GO:0042732">
    <property type="term" value="P:D-xylose metabolic process"/>
    <property type="evidence" value="ECO:0007669"/>
    <property type="project" value="UniProtKB-KW"/>
</dbReference>
<keyword evidence="5 8" id="KW-0418">Kinase</keyword>
<reference evidence="12 13" key="1">
    <citation type="submission" date="2018-04" db="EMBL/GenBank/DDBJ databases">
        <title>Bacteria isolated from cave deposits of Manipur.</title>
        <authorList>
            <person name="Sahoo D."/>
            <person name="Sarangthem I."/>
            <person name="Nandeibam J."/>
        </authorList>
    </citation>
    <scope>NUCLEOTIDE SEQUENCE [LARGE SCALE GENOMIC DNA]</scope>
    <source>
        <strain evidence="13">mrc11</strain>
    </source>
</reference>
<dbReference type="NCBIfam" id="TIGR01312">
    <property type="entry name" value="XylB"/>
    <property type="match status" value="1"/>
</dbReference>
<protein>
    <recommendedName>
        <fullName evidence="8 9">Xylulose kinase</fullName>
        <shortName evidence="8 9">Xylulokinase</shortName>
        <ecNumber evidence="8 9">2.7.1.17</ecNumber>
    </recommendedName>
</protein>
<feature type="active site" description="Proton acceptor" evidence="8">
    <location>
        <position position="228"/>
    </location>
</feature>
<evidence type="ECO:0000313" key="13">
    <source>
        <dbReference type="Proteomes" id="UP000249166"/>
    </source>
</evidence>
<keyword evidence="2 8" id="KW-0859">Xylose metabolism</keyword>
<evidence type="ECO:0000256" key="9">
    <source>
        <dbReference type="RuleBase" id="RU364073"/>
    </source>
</evidence>
<dbReference type="InterPro" id="IPR006000">
    <property type="entry name" value="Xylulokinase"/>
</dbReference>
<dbReference type="AlphaFoldDB" id="A0A328HJG7"/>
<keyword evidence="6 8" id="KW-0067">ATP-binding</keyword>
<dbReference type="GO" id="GO:0005998">
    <property type="term" value="P:xylulose catabolic process"/>
    <property type="evidence" value="ECO:0007669"/>
    <property type="project" value="UniProtKB-UniRule"/>
</dbReference>
<accession>A0A328HJG7</accession>
<evidence type="ECO:0000256" key="4">
    <source>
        <dbReference type="ARBA" id="ARBA00022741"/>
    </source>
</evidence>
<dbReference type="EC" id="2.7.1.17" evidence="8 9"/>
<gene>
    <name evidence="8 9 12" type="primary">xylB</name>
    <name evidence="12" type="ORF">DBZ45_04615</name>
</gene>
<name>A0A328HJG7_ARTGO</name>
<dbReference type="PROSITE" id="PS00933">
    <property type="entry name" value="FGGY_KINASES_1"/>
    <property type="match status" value="1"/>
</dbReference>
<dbReference type="HAMAP" id="MF_02220">
    <property type="entry name" value="XylB"/>
    <property type="match status" value="1"/>
</dbReference>
<comment type="similarity">
    <text evidence="1 8 9">Belongs to the FGGY kinase family.</text>
</comment>
<dbReference type="Gene3D" id="3.30.420.40">
    <property type="match status" value="2"/>
</dbReference>
<feature type="binding site" evidence="8">
    <location>
        <begin position="74"/>
        <end position="75"/>
    </location>
    <ligand>
        <name>substrate</name>
    </ligand>
</feature>
<evidence type="ECO:0000256" key="1">
    <source>
        <dbReference type="ARBA" id="ARBA00009156"/>
    </source>
</evidence>
<dbReference type="InterPro" id="IPR050406">
    <property type="entry name" value="FGGY_Carb_Kinase"/>
</dbReference>
<dbReference type="SUPFAM" id="SSF53067">
    <property type="entry name" value="Actin-like ATPase domain"/>
    <property type="match status" value="2"/>
</dbReference>
<dbReference type="Pfam" id="PF02782">
    <property type="entry name" value="FGGY_C"/>
    <property type="match status" value="1"/>
</dbReference>
<comment type="catalytic activity">
    <reaction evidence="8 9">
        <text>D-xylulose + ATP = D-xylulose 5-phosphate + ADP + H(+)</text>
        <dbReference type="Rhea" id="RHEA:10964"/>
        <dbReference type="ChEBI" id="CHEBI:15378"/>
        <dbReference type="ChEBI" id="CHEBI:17140"/>
        <dbReference type="ChEBI" id="CHEBI:30616"/>
        <dbReference type="ChEBI" id="CHEBI:57737"/>
        <dbReference type="ChEBI" id="CHEBI:456216"/>
        <dbReference type="EC" id="2.7.1.17"/>
    </reaction>
</comment>
<dbReference type="OrthoDB" id="9805576at2"/>
<dbReference type="GO" id="GO:0005524">
    <property type="term" value="F:ATP binding"/>
    <property type="evidence" value="ECO:0007669"/>
    <property type="project" value="UniProtKB-UniRule"/>
</dbReference>
<proteinExistence type="inferred from homology"/>
<keyword evidence="3 8" id="KW-0808">Transferase</keyword>
<dbReference type="Proteomes" id="UP000249166">
    <property type="component" value="Unassembled WGS sequence"/>
</dbReference>
<evidence type="ECO:0000256" key="5">
    <source>
        <dbReference type="ARBA" id="ARBA00022777"/>
    </source>
</evidence>
<evidence type="ECO:0000256" key="2">
    <source>
        <dbReference type="ARBA" id="ARBA00022629"/>
    </source>
</evidence>
<dbReference type="EMBL" id="QLNP01000062">
    <property type="protein sequence ID" value="RAM38301.1"/>
    <property type="molecule type" value="Genomic_DNA"/>
</dbReference>
<feature type="site" description="Important for activity" evidence="8">
    <location>
        <position position="8"/>
    </location>
</feature>
<dbReference type="InterPro" id="IPR000577">
    <property type="entry name" value="Carb_kinase_FGGY"/>
</dbReference>
<dbReference type="InterPro" id="IPR018483">
    <property type="entry name" value="Carb_kinase_FGGY_CS"/>
</dbReference>
<dbReference type="InterPro" id="IPR018484">
    <property type="entry name" value="FGGY_N"/>
</dbReference>
<dbReference type="RefSeq" id="WP_111902770.1">
    <property type="nucleotide sequence ID" value="NZ_QLNP01000062.1"/>
</dbReference>
<evidence type="ECO:0000259" key="11">
    <source>
        <dbReference type="Pfam" id="PF02782"/>
    </source>
</evidence>
<feature type="domain" description="Carbohydrate kinase FGGY N-terminal" evidence="10">
    <location>
        <begin position="4"/>
        <end position="235"/>
    </location>
</feature>
<sequence>MSTVIGVDSSTQSCKVLAVDAQSGEVIASGASAHPDLTAVDPRVWTSALREAWRSAGADRLGGSVAAAGVAAQQHGMVALDSSGTPVHDALLWNDTRSAADAARLRDELGPEAWVDAVNLVPVASFTISKLAWLAQNEPDAAKRVDQVVLPHDWLNGALGGEFTTDRSDASGTGYFSPVTNTYRTDLLEGFFGRVPRLPRVVASNEQAGTVQHGWGIDGAVLAAGAGDNAAAALGLGLRPGEVVVSIGTSGTVFTSSPSPMPDPTGAVAGFADAAGGHLPLLAMLNSARVMAATATMLDVDLAKLDSLALAAGCDAGGLTFLPYLDGERSPNLPHASGSLAGLTRSNMTPENLARASVLGVLNSLADAIDVLRQSGGTPDKILLIGGGSKSRALRQAAASIFNLPVEVPASREYVALGAAKQAAWAATGELPDWKRSIEAAYEPEGDWGFGVRERYAEVRKSFYGV</sequence>
<dbReference type="InterPro" id="IPR043129">
    <property type="entry name" value="ATPase_NBD"/>
</dbReference>
<keyword evidence="7 8" id="KW-0119">Carbohydrate metabolism</keyword>
<dbReference type="PANTHER" id="PTHR43095">
    <property type="entry name" value="SUGAR KINASE"/>
    <property type="match status" value="1"/>
</dbReference>
<evidence type="ECO:0000259" key="10">
    <source>
        <dbReference type="Pfam" id="PF00370"/>
    </source>
</evidence>
<organism evidence="12 13">
    <name type="scientific">Arthrobacter globiformis</name>
    <dbReference type="NCBI Taxonomy" id="1665"/>
    <lineage>
        <taxon>Bacteria</taxon>
        <taxon>Bacillati</taxon>
        <taxon>Actinomycetota</taxon>
        <taxon>Actinomycetes</taxon>
        <taxon>Micrococcales</taxon>
        <taxon>Micrococcaceae</taxon>
        <taxon>Arthrobacter</taxon>
    </lineage>
</organism>
<comment type="function">
    <text evidence="8">Catalyzes the phosphorylation of D-xylulose to D-xylulose 5-phosphate.</text>
</comment>
<dbReference type="InterPro" id="IPR018485">
    <property type="entry name" value="FGGY_C"/>
</dbReference>
<feature type="domain" description="Carbohydrate kinase FGGY C-terminal" evidence="11">
    <location>
        <begin position="244"/>
        <end position="427"/>
    </location>
</feature>
<evidence type="ECO:0000313" key="12">
    <source>
        <dbReference type="EMBL" id="RAM38301.1"/>
    </source>
</evidence>